<proteinExistence type="predicted"/>
<name>A0A318LDN3_9FIRM</name>
<gene>
    <name evidence="1" type="ORF">DES51_105221</name>
</gene>
<sequence length="63" mass="7194">MKKETIKIGDEVIMNEKYRVADKYKNTVFTVRSEPFNICGTICVLLEDYSGGYAIDGLTKVER</sequence>
<evidence type="ECO:0000313" key="1">
    <source>
        <dbReference type="EMBL" id="PXX79747.1"/>
    </source>
</evidence>
<keyword evidence="2" id="KW-1185">Reference proteome</keyword>
<protein>
    <submittedName>
        <fullName evidence="1">Uncharacterized protein</fullName>
    </submittedName>
</protein>
<organism evidence="1 2">
    <name type="scientific">Dielma fastidiosa</name>
    <dbReference type="NCBI Taxonomy" id="1034346"/>
    <lineage>
        <taxon>Bacteria</taxon>
        <taxon>Bacillati</taxon>
        <taxon>Bacillota</taxon>
        <taxon>Erysipelotrichia</taxon>
        <taxon>Erysipelotrichales</taxon>
        <taxon>Erysipelotrichaceae</taxon>
        <taxon>Dielma</taxon>
    </lineage>
</organism>
<dbReference type="EMBL" id="QJKH01000005">
    <property type="protein sequence ID" value="PXX79747.1"/>
    <property type="molecule type" value="Genomic_DNA"/>
</dbReference>
<dbReference type="OrthoDB" id="9813719at2"/>
<accession>A0A318LDN3</accession>
<dbReference type="RefSeq" id="WP_026880811.1">
    <property type="nucleotide sequence ID" value="NZ_CABKRQ010000002.1"/>
</dbReference>
<dbReference type="Proteomes" id="UP000247612">
    <property type="component" value="Unassembled WGS sequence"/>
</dbReference>
<evidence type="ECO:0000313" key="2">
    <source>
        <dbReference type="Proteomes" id="UP000247612"/>
    </source>
</evidence>
<reference evidence="1 2" key="1">
    <citation type="submission" date="2018-05" db="EMBL/GenBank/DDBJ databases">
        <title>Genomic Encyclopedia of Type Strains, Phase IV (KMG-IV): sequencing the most valuable type-strain genomes for metagenomic binning, comparative biology and taxonomic classification.</title>
        <authorList>
            <person name="Goeker M."/>
        </authorList>
    </citation>
    <scope>NUCLEOTIDE SEQUENCE [LARGE SCALE GENOMIC DNA]</scope>
    <source>
        <strain evidence="1 2">JC118</strain>
    </source>
</reference>
<dbReference type="AlphaFoldDB" id="A0A318LDN3"/>
<comment type="caution">
    <text evidence="1">The sequence shown here is derived from an EMBL/GenBank/DDBJ whole genome shotgun (WGS) entry which is preliminary data.</text>
</comment>
<dbReference type="STRING" id="1034346.GCA_000313565_00813"/>